<reference evidence="7" key="1">
    <citation type="journal article" date="2017" name="Nature">
        <title>Asgard archaea illuminate the origin of eukaryotic cellular complexity.</title>
        <authorList>
            <person name="Zaremba-Niedzwiedzka K."/>
            <person name="Caceres E.F."/>
            <person name="Saw J.H."/>
            <person name="Backstrom D."/>
            <person name="Juzokaite L."/>
            <person name="Vancaester E."/>
            <person name="Seitz K.W."/>
            <person name="Anantharaman K."/>
            <person name="Starnawski P."/>
            <person name="Kjeldsen K.U."/>
            <person name="Scott M.B."/>
            <person name="Nunoura T."/>
            <person name="Banfield J.F."/>
            <person name="Schramm A."/>
            <person name="Baker B.J."/>
            <person name="Spang A."/>
            <person name="Ettema T.J.G."/>
        </authorList>
    </citation>
    <scope>NUCLEOTIDE SEQUENCE</scope>
    <source>
        <strain evidence="7">LCB_4</strain>
    </source>
</reference>
<keyword evidence="7" id="KW-0560">Oxidoreductase</keyword>
<keyword evidence="3 6" id="KW-0812">Transmembrane</keyword>
<comment type="subcellular location">
    <subcellularLocation>
        <location evidence="1">Cell membrane</location>
        <topology evidence="1">Multi-pass membrane protein</topology>
    </subcellularLocation>
</comment>
<dbReference type="PANTHER" id="PTHR34583:SF2">
    <property type="entry name" value="ANTIPORTER SUBUNIT MNHC2-RELATED"/>
    <property type="match status" value="1"/>
</dbReference>
<evidence type="ECO:0000313" key="8">
    <source>
        <dbReference type="Proteomes" id="UP000186851"/>
    </source>
</evidence>
<dbReference type="GO" id="GO:0050136">
    <property type="term" value="F:NADH dehydrogenase (quinone) (non-electrogenic) activity"/>
    <property type="evidence" value="ECO:0007669"/>
    <property type="project" value="UniProtKB-EC"/>
</dbReference>
<keyword evidence="5 6" id="KW-0472">Membrane</keyword>
<evidence type="ECO:0000256" key="4">
    <source>
        <dbReference type="ARBA" id="ARBA00022989"/>
    </source>
</evidence>
<feature type="transmembrane region" description="Helical" evidence="6">
    <location>
        <begin position="6"/>
        <end position="26"/>
    </location>
</feature>
<keyword evidence="2" id="KW-1003">Cell membrane</keyword>
<dbReference type="GO" id="GO:0005886">
    <property type="term" value="C:plasma membrane"/>
    <property type="evidence" value="ECO:0007669"/>
    <property type="project" value="UniProtKB-SubCell"/>
</dbReference>
<feature type="transmembrane region" description="Helical" evidence="6">
    <location>
        <begin position="63"/>
        <end position="90"/>
    </location>
</feature>
<sequence length="106" mass="11416">MLPLNLLWWYLGAAAALYVIGLYALVSTRNMIKTVIAIEILIDGAHLNFVAFAATPIGGVDPIAHSIVVTSIIIGGCIAAIALSLAINAYKHYGTIDIKKLRRLRE</sequence>
<organism evidence="7 8">
    <name type="scientific">Odinarchaeota yellowstonii (strain LCB_4)</name>
    <dbReference type="NCBI Taxonomy" id="1841599"/>
    <lineage>
        <taxon>Archaea</taxon>
        <taxon>Promethearchaeati</taxon>
        <taxon>Candidatus Odinarchaeota</taxon>
        <taxon>Candidatus Odinarchaeia</taxon>
        <taxon>Candidatus Odinarchaeales</taxon>
        <taxon>Candidatus Odinarchaeaceae</taxon>
        <taxon>Candidatus Odinarchaeum</taxon>
    </lineage>
</organism>
<proteinExistence type="inferred from homology"/>
<dbReference type="Proteomes" id="UP000186851">
    <property type="component" value="Chromosome"/>
</dbReference>
<dbReference type="InterPro" id="IPR039428">
    <property type="entry name" value="NUOK/Mnh_C1-like"/>
</dbReference>
<dbReference type="InterPro" id="IPR050601">
    <property type="entry name" value="CPA3_antiporter_subunitC"/>
</dbReference>
<feature type="transmembrane region" description="Helical" evidence="6">
    <location>
        <begin position="38"/>
        <end position="57"/>
    </location>
</feature>
<gene>
    <name evidence="7" type="ORF">OdinLCB4_006095</name>
</gene>
<dbReference type="HAMAP" id="MF_01456">
    <property type="entry name" value="NDH1_NuoK"/>
    <property type="match status" value="1"/>
</dbReference>
<dbReference type="GO" id="GO:0042773">
    <property type="term" value="P:ATP synthesis coupled electron transport"/>
    <property type="evidence" value="ECO:0007669"/>
    <property type="project" value="InterPro"/>
</dbReference>
<dbReference type="AlphaFoldDB" id="A0AAF0D1R2"/>
<dbReference type="Gene3D" id="1.10.287.3510">
    <property type="match status" value="1"/>
</dbReference>
<name>A0AAF0D1R2_ODILC</name>
<dbReference type="EC" id="1.6.5.9" evidence="7"/>
<evidence type="ECO:0000256" key="1">
    <source>
        <dbReference type="ARBA" id="ARBA00004651"/>
    </source>
</evidence>
<accession>A0AAF0D1R2</accession>
<protein>
    <submittedName>
        <fullName evidence="7">NADH-quinone oxidoreductase subunit K</fullName>
        <ecNumber evidence="7">1.6.5.9</ecNumber>
    </submittedName>
</protein>
<keyword evidence="4 6" id="KW-1133">Transmembrane helix</keyword>
<dbReference type="PANTHER" id="PTHR34583">
    <property type="entry name" value="ANTIPORTER SUBUNIT MNHC2-RELATED"/>
    <property type="match status" value="1"/>
</dbReference>
<dbReference type="KEGG" id="oyw:OdinLCB4_006095"/>
<evidence type="ECO:0000256" key="6">
    <source>
        <dbReference type="SAM" id="Phobius"/>
    </source>
</evidence>
<reference evidence="7" key="2">
    <citation type="journal article" date="2022" name="Nat. Microbiol.">
        <title>A closed Candidatus Odinarchaeum chromosome exposes Asgard archaeal viruses.</title>
        <authorList>
            <person name="Tamarit D."/>
            <person name="Caceres E.F."/>
            <person name="Krupovic M."/>
            <person name="Nijland R."/>
            <person name="Eme L."/>
            <person name="Robinson N.P."/>
            <person name="Ettema T.J.G."/>
        </authorList>
    </citation>
    <scope>NUCLEOTIDE SEQUENCE</scope>
    <source>
        <strain evidence="7">LCB_4</strain>
    </source>
</reference>
<evidence type="ECO:0000313" key="7">
    <source>
        <dbReference type="EMBL" id="WEU40040.1"/>
    </source>
</evidence>
<dbReference type="Pfam" id="PF00420">
    <property type="entry name" value="Oxidored_q2"/>
    <property type="match status" value="1"/>
</dbReference>
<evidence type="ECO:0000256" key="2">
    <source>
        <dbReference type="ARBA" id="ARBA00022475"/>
    </source>
</evidence>
<dbReference type="EMBL" id="CP091871">
    <property type="protein sequence ID" value="WEU40040.1"/>
    <property type="molecule type" value="Genomic_DNA"/>
</dbReference>
<evidence type="ECO:0000256" key="3">
    <source>
        <dbReference type="ARBA" id="ARBA00022692"/>
    </source>
</evidence>
<evidence type="ECO:0000256" key="5">
    <source>
        <dbReference type="ARBA" id="ARBA00023136"/>
    </source>
</evidence>
<dbReference type="InterPro" id="IPR001133">
    <property type="entry name" value="NADH_UbQ_OxRdtase_chain4L/K"/>
</dbReference>